<feature type="transmembrane region" description="Helical" evidence="1">
    <location>
        <begin position="212"/>
        <end position="230"/>
    </location>
</feature>
<feature type="transmembrane region" description="Helical" evidence="1">
    <location>
        <begin position="75"/>
        <end position="94"/>
    </location>
</feature>
<accession>A0ABT1E5W6</accession>
<feature type="transmembrane region" description="Helical" evidence="1">
    <location>
        <begin position="175"/>
        <end position="197"/>
    </location>
</feature>
<evidence type="ECO:0000256" key="1">
    <source>
        <dbReference type="SAM" id="Phobius"/>
    </source>
</evidence>
<keyword evidence="1" id="KW-0472">Membrane</keyword>
<reference evidence="2 3" key="1">
    <citation type="journal article" date="2022" name="Genome Biol. Evol.">
        <title>Host diet, physiology and behaviors set the stage for Lachnospiraceae cladogenesis.</title>
        <authorList>
            <person name="Vera-Ponce De Leon A."/>
            <person name="Schneider M."/>
            <person name="Jahnes B.C."/>
            <person name="Sadowski V."/>
            <person name="Camuy-Velez L.A."/>
            <person name="Duan J."/>
            <person name="Sabree Z.L."/>
        </authorList>
    </citation>
    <scope>NUCLEOTIDE SEQUENCE [LARGE SCALE GENOMIC DNA]</scope>
    <source>
        <strain evidence="2 3">PAL113</strain>
    </source>
</reference>
<evidence type="ECO:0000313" key="3">
    <source>
        <dbReference type="Proteomes" id="UP001523566"/>
    </source>
</evidence>
<sequence length="231" mass="26016">MRDISISEKGVTFLKDVRGMFVKLPSLIKSPVSQTASMSQKEGLLFSGFFIGLKAVIALLVTLIGIFYFTEEFSYALFKIALFSLILTAGLDLLKVVYNRAWAGAFGFKVSFGQMLPLTGTRVMLGFVTGLLMVISLLLSWQLSIFFFMVSRFALPIIEFGAYKEVLKDKPDRCTYAYIVSCICLFLSSGILLYFIGGELIWMIQEYIMETIVYYLNHLGILDILNVFNVL</sequence>
<comment type="caution">
    <text evidence="2">The sequence shown here is derived from an EMBL/GenBank/DDBJ whole genome shotgun (WGS) entry which is preliminary data.</text>
</comment>
<keyword evidence="1" id="KW-0812">Transmembrane</keyword>
<keyword evidence="1" id="KW-1133">Transmembrane helix</keyword>
<dbReference type="Proteomes" id="UP001523566">
    <property type="component" value="Unassembled WGS sequence"/>
</dbReference>
<keyword evidence="3" id="KW-1185">Reference proteome</keyword>
<proteinExistence type="predicted"/>
<feature type="transmembrane region" description="Helical" evidence="1">
    <location>
        <begin position="145"/>
        <end position="163"/>
    </location>
</feature>
<organism evidence="2 3">
    <name type="scientific">Aequitasia blattaphilus</name>
    <dbReference type="NCBI Taxonomy" id="2949332"/>
    <lineage>
        <taxon>Bacteria</taxon>
        <taxon>Bacillati</taxon>
        <taxon>Bacillota</taxon>
        <taxon>Clostridia</taxon>
        <taxon>Lachnospirales</taxon>
        <taxon>Lachnospiraceae</taxon>
        <taxon>Aequitasia</taxon>
    </lineage>
</organism>
<gene>
    <name evidence="2" type="ORF">NK125_02250</name>
</gene>
<feature type="transmembrane region" description="Helical" evidence="1">
    <location>
        <begin position="44"/>
        <end position="69"/>
    </location>
</feature>
<dbReference type="RefSeq" id="WP_262065014.1">
    <property type="nucleotide sequence ID" value="NZ_JAMXOD010000002.1"/>
</dbReference>
<feature type="transmembrane region" description="Helical" evidence="1">
    <location>
        <begin position="115"/>
        <end position="139"/>
    </location>
</feature>
<protein>
    <submittedName>
        <fullName evidence="2">Uncharacterized protein</fullName>
    </submittedName>
</protein>
<name>A0ABT1E5W6_9FIRM</name>
<evidence type="ECO:0000313" key="2">
    <source>
        <dbReference type="EMBL" id="MCP1101232.1"/>
    </source>
</evidence>
<dbReference type="EMBL" id="JAMZFW010000002">
    <property type="protein sequence ID" value="MCP1101232.1"/>
    <property type="molecule type" value="Genomic_DNA"/>
</dbReference>